<evidence type="ECO:0000313" key="10">
    <source>
        <dbReference type="Proteomes" id="UP000605992"/>
    </source>
</evidence>
<evidence type="ECO:0000256" key="5">
    <source>
        <dbReference type="ARBA" id="ARBA00022989"/>
    </source>
</evidence>
<dbReference type="AlphaFoldDB" id="A0A8J3V174"/>
<evidence type="ECO:0000256" key="4">
    <source>
        <dbReference type="ARBA" id="ARBA00022692"/>
    </source>
</evidence>
<dbReference type="PANTHER" id="PTHR42718:SF46">
    <property type="entry name" value="BLR6921 PROTEIN"/>
    <property type="match status" value="1"/>
</dbReference>
<feature type="transmembrane region" description="Helical" evidence="7">
    <location>
        <begin position="177"/>
        <end position="198"/>
    </location>
</feature>
<evidence type="ECO:0000259" key="8">
    <source>
        <dbReference type="PROSITE" id="PS50850"/>
    </source>
</evidence>
<dbReference type="Pfam" id="PF07690">
    <property type="entry name" value="MFS_1"/>
    <property type="match status" value="1"/>
</dbReference>
<dbReference type="PANTHER" id="PTHR42718">
    <property type="entry name" value="MAJOR FACILITATOR SUPERFAMILY MULTIDRUG TRANSPORTER MFSC"/>
    <property type="match status" value="1"/>
</dbReference>
<feature type="transmembrane region" description="Helical" evidence="7">
    <location>
        <begin position="204"/>
        <end position="225"/>
    </location>
</feature>
<evidence type="ECO:0000256" key="2">
    <source>
        <dbReference type="ARBA" id="ARBA00022448"/>
    </source>
</evidence>
<dbReference type="Gene3D" id="1.20.1720.10">
    <property type="entry name" value="Multidrug resistance protein D"/>
    <property type="match status" value="1"/>
</dbReference>
<dbReference type="Gene3D" id="1.20.1250.20">
    <property type="entry name" value="MFS general substrate transporter like domains"/>
    <property type="match status" value="1"/>
</dbReference>
<dbReference type="EMBL" id="BOOR01000017">
    <property type="protein sequence ID" value="GII54355.1"/>
    <property type="molecule type" value="Genomic_DNA"/>
</dbReference>
<feature type="transmembrane region" description="Helical" evidence="7">
    <location>
        <begin position="331"/>
        <end position="358"/>
    </location>
</feature>
<proteinExistence type="predicted"/>
<feature type="transmembrane region" description="Helical" evidence="7">
    <location>
        <begin position="81"/>
        <end position="103"/>
    </location>
</feature>
<name>A0A8J3V174_9ACTN</name>
<dbReference type="CDD" id="cd17321">
    <property type="entry name" value="MFS_MMR_MDR_like"/>
    <property type="match status" value="1"/>
</dbReference>
<dbReference type="InterPro" id="IPR036259">
    <property type="entry name" value="MFS_trans_sf"/>
</dbReference>
<feature type="transmembrane region" description="Helical" evidence="7">
    <location>
        <begin position="277"/>
        <end position="295"/>
    </location>
</feature>
<dbReference type="PROSITE" id="PS00216">
    <property type="entry name" value="SUGAR_TRANSPORT_1"/>
    <property type="match status" value="1"/>
</dbReference>
<evidence type="ECO:0000256" key="1">
    <source>
        <dbReference type="ARBA" id="ARBA00004651"/>
    </source>
</evidence>
<dbReference type="GO" id="GO:0005886">
    <property type="term" value="C:plasma membrane"/>
    <property type="evidence" value="ECO:0007669"/>
    <property type="project" value="UniProtKB-SubCell"/>
</dbReference>
<dbReference type="InterPro" id="IPR020846">
    <property type="entry name" value="MFS_dom"/>
</dbReference>
<feature type="transmembrane region" description="Helical" evidence="7">
    <location>
        <begin position="56"/>
        <end position="75"/>
    </location>
</feature>
<keyword evidence="10" id="KW-1185">Reference proteome</keyword>
<keyword evidence="4 7" id="KW-0812">Transmembrane</keyword>
<reference evidence="9" key="1">
    <citation type="submission" date="2021-01" db="EMBL/GenBank/DDBJ databases">
        <title>Whole genome shotgun sequence of Planotetraspora thailandica NBRC 104271.</title>
        <authorList>
            <person name="Komaki H."/>
            <person name="Tamura T."/>
        </authorList>
    </citation>
    <scope>NUCLEOTIDE SEQUENCE</scope>
    <source>
        <strain evidence="9">NBRC 104271</strain>
    </source>
</reference>
<dbReference type="SUPFAM" id="SSF103473">
    <property type="entry name" value="MFS general substrate transporter"/>
    <property type="match status" value="1"/>
</dbReference>
<evidence type="ECO:0000256" key="3">
    <source>
        <dbReference type="ARBA" id="ARBA00022475"/>
    </source>
</evidence>
<feature type="transmembrane region" description="Helical" evidence="7">
    <location>
        <begin position="115"/>
        <end position="137"/>
    </location>
</feature>
<feature type="transmembrane region" description="Helical" evidence="7">
    <location>
        <begin position="143"/>
        <end position="165"/>
    </location>
</feature>
<feature type="transmembrane region" description="Helical" evidence="7">
    <location>
        <begin position="402"/>
        <end position="425"/>
    </location>
</feature>
<dbReference type="PROSITE" id="PS50850">
    <property type="entry name" value="MFS"/>
    <property type="match status" value="1"/>
</dbReference>
<sequence>MVLDISIVNIALPHIRQALAMPGSSQQWIINAYTIVFAGFLLLGGRVADLYGRRRFFLIGMTLFTVASLACGLAWSGAWIIAARAAQGLGAALLAPATLSLLTSRFTDPHERRRALGAWSTTAAGGAAIGVLSGGIITDLLDWRWVFFVNVPIGAAVVLLALTGIREAPAPATRPALDLWGAATVTLGLAAIVYGLVSDGPREWGALLLGAVLVVAFVVIEVRVVRHPLVPFSVFRSRPLTAANGVGIAINAVLIGTYFFLTLYLQGPGGYSPLQAGFAFLPIGLATFTGSLTSTRLVRRIGVRPSILLGTAIGTAGLLWLAAALDMHVAYGAHLLGPLILFGLGTGSALVPLTLAATHGVPPHQAGLASGLINTSRQMGGAIGLAVMTAVAAHASRHTAVAGYQVAFLVAAAFLFGGLLCGAAIGRAGPPRG</sequence>
<keyword evidence="6 7" id="KW-0472">Membrane</keyword>
<dbReference type="InterPro" id="IPR005829">
    <property type="entry name" value="Sugar_transporter_CS"/>
</dbReference>
<keyword evidence="3" id="KW-1003">Cell membrane</keyword>
<evidence type="ECO:0000313" key="9">
    <source>
        <dbReference type="EMBL" id="GII54355.1"/>
    </source>
</evidence>
<organism evidence="9 10">
    <name type="scientific">Planotetraspora thailandica</name>
    <dbReference type="NCBI Taxonomy" id="487172"/>
    <lineage>
        <taxon>Bacteria</taxon>
        <taxon>Bacillati</taxon>
        <taxon>Actinomycetota</taxon>
        <taxon>Actinomycetes</taxon>
        <taxon>Streptosporangiales</taxon>
        <taxon>Streptosporangiaceae</taxon>
        <taxon>Planotetraspora</taxon>
    </lineage>
</organism>
<protein>
    <submittedName>
        <fullName evidence="9">MFS transporter</fullName>
    </submittedName>
</protein>
<dbReference type="Proteomes" id="UP000605992">
    <property type="component" value="Unassembled WGS sequence"/>
</dbReference>
<dbReference type="InterPro" id="IPR004638">
    <property type="entry name" value="EmrB-like"/>
</dbReference>
<keyword evidence="2" id="KW-0813">Transport</keyword>
<evidence type="ECO:0000256" key="7">
    <source>
        <dbReference type="SAM" id="Phobius"/>
    </source>
</evidence>
<comment type="subcellular location">
    <subcellularLocation>
        <location evidence="1">Cell membrane</location>
        <topology evidence="1">Multi-pass membrane protein</topology>
    </subcellularLocation>
</comment>
<dbReference type="NCBIfam" id="TIGR00711">
    <property type="entry name" value="efflux_EmrB"/>
    <property type="match status" value="1"/>
</dbReference>
<feature type="transmembrane region" description="Helical" evidence="7">
    <location>
        <begin position="246"/>
        <end position="265"/>
    </location>
</feature>
<accession>A0A8J3V174</accession>
<dbReference type="InterPro" id="IPR011701">
    <property type="entry name" value="MFS"/>
</dbReference>
<comment type="caution">
    <text evidence="9">The sequence shown here is derived from an EMBL/GenBank/DDBJ whole genome shotgun (WGS) entry which is preliminary data.</text>
</comment>
<feature type="transmembrane region" description="Helical" evidence="7">
    <location>
        <begin position="28"/>
        <end position="44"/>
    </location>
</feature>
<evidence type="ECO:0000256" key="6">
    <source>
        <dbReference type="ARBA" id="ARBA00023136"/>
    </source>
</evidence>
<gene>
    <name evidence="9" type="ORF">Pth03_27440</name>
</gene>
<keyword evidence="5 7" id="KW-1133">Transmembrane helix</keyword>
<feature type="domain" description="Major facilitator superfamily (MFS) profile" evidence="8">
    <location>
        <begin position="1"/>
        <end position="430"/>
    </location>
</feature>
<feature type="transmembrane region" description="Helical" evidence="7">
    <location>
        <begin position="307"/>
        <end position="325"/>
    </location>
</feature>
<dbReference type="GO" id="GO:0022857">
    <property type="term" value="F:transmembrane transporter activity"/>
    <property type="evidence" value="ECO:0007669"/>
    <property type="project" value="InterPro"/>
</dbReference>